<sequence length="124" mass="14314">MGMKADQEISLDFEGLLSYLRSKTRVFMDVDGHEYYVTHTDGYWRVQDCEQLNEKGRFVDCSELVTTLPELVELPWLDGKSVHDLTDEATFFESIQEGWVYPGTEPVEAEESVEELVEEEPAEE</sequence>
<protein>
    <submittedName>
        <fullName evidence="1">CDP-alcohol phosphatidyltransferase</fullName>
    </submittedName>
</protein>
<dbReference type="RefSeq" id="WP_118272346.1">
    <property type="nucleotide sequence ID" value="NZ_QSJI01000009.1"/>
</dbReference>
<evidence type="ECO:0000313" key="2">
    <source>
        <dbReference type="Proteomes" id="UP000286050"/>
    </source>
</evidence>
<proteinExistence type="predicted"/>
<accession>A0A414FUD3</accession>
<gene>
    <name evidence="1" type="ORF">DW787_07755</name>
</gene>
<reference evidence="1 2" key="1">
    <citation type="submission" date="2018-08" db="EMBL/GenBank/DDBJ databases">
        <title>A genome reference for cultivated species of the human gut microbiota.</title>
        <authorList>
            <person name="Zou Y."/>
            <person name="Xue W."/>
            <person name="Luo G."/>
        </authorList>
    </citation>
    <scope>NUCLEOTIDE SEQUENCE [LARGE SCALE GENOMIC DNA]</scope>
    <source>
        <strain evidence="1 2">AM30-5LB</strain>
    </source>
</reference>
<comment type="caution">
    <text evidence="1">The sequence shown here is derived from an EMBL/GenBank/DDBJ whole genome shotgun (WGS) entry which is preliminary data.</text>
</comment>
<dbReference type="AlphaFoldDB" id="A0A414FUD3"/>
<dbReference type="EMBL" id="QSJI01000009">
    <property type="protein sequence ID" value="RHD54574.1"/>
    <property type="molecule type" value="Genomic_DNA"/>
</dbReference>
<dbReference type="Proteomes" id="UP000286050">
    <property type="component" value="Unassembled WGS sequence"/>
</dbReference>
<dbReference type="GO" id="GO:0016740">
    <property type="term" value="F:transferase activity"/>
    <property type="evidence" value="ECO:0007669"/>
    <property type="project" value="UniProtKB-KW"/>
</dbReference>
<name>A0A414FUD3_9ACTN</name>
<evidence type="ECO:0000313" key="1">
    <source>
        <dbReference type="EMBL" id="RHD54574.1"/>
    </source>
</evidence>
<keyword evidence="1" id="KW-0808">Transferase</keyword>
<organism evidence="1 2">
    <name type="scientific">Collinsella intestinalis</name>
    <dbReference type="NCBI Taxonomy" id="147207"/>
    <lineage>
        <taxon>Bacteria</taxon>
        <taxon>Bacillati</taxon>
        <taxon>Actinomycetota</taxon>
        <taxon>Coriobacteriia</taxon>
        <taxon>Coriobacteriales</taxon>
        <taxon>Coriobacteriaceae</taxon>
        <taxon>Collinsella</taxon>
    </lineage>
</organism>